<sequence>MKALIVDDEHHVIDAIRLLVPWEELGINQVLTANSVAQAKKCLQEQKPEIAIADIIINSQTGLEFMDYISANKYATKVIAVSGHSDFDFVRTMLLKGSVDYLLKPLERDRLISAVKKAVDAWNLEHQKALRDKDLQLQIDTLSLQHQRFLFPKLLAEDTFESAYAELSRLNFNFADAKECLVLYFDLFFYPTHSPEFSEALHTLMDHIRIDLENNALGSFFYKPQDPNGVLILIYREFETAFKMIYDNLKKMHEETSFPLYLGQSQRKSFPDQLKEACQEAELAFGEADCSSKSGRILSYQPEFGLLELSSILPLENKMFSALLIGEKNGIKDSVAEWIGEVLPKKEIPFYLIKNTYFYFRRLYEEWVSYFSKRYLHFAHEESLPFSYPLVLDEDNRFSKERMCELLAEELYHLSDEIHSANHSENVIYEVADYLEVNYKQKFNQAEYSALFHISKEYLSRKFKETFGMGMVSYLNEIRIKKAQELIVETNHRIRDISFEVGYDDEKYFTKLFKKMTSMTPSEYRIYIASKEPPEKSSET</sequence>
<dbReference type="Gene3D" id="3.40.50.2300">
    <property type="match status" value="1"/>
</dbReference>
<keyword evidence="4" id="KW-0804">Transcription</keyword>
<dbReference type="Pfam" id="PF00072">
    <property type="entry name" value="Response_reg"/>
    <property type="match status" value="1"/>
</dbReference>
<dbReference type="PROSITE" id="PS01124">
    <property type="entry name" value="HTH_ARAC_FAMILY_2"/>
    <property type="match status" value="1"/>
</dbReference>
<dbReference type="GO" id="GO:0003700">
    <property type="term" value="F:DNA-binding transcription factor activity"/>
    <property type="evidence" value="ECO:0007669"/>
    <property type="project" value="InterPro"/>
</dbReference>
<dbReference type="SUPFAM" id="SSF52172">
    <property type="entry name" value="CheY-like"/>
    <property type="match status" value="1"/>
</dbReference>
<dbReference type="SMART" id="SM00342">
    <property type="entry name" value="HTH_ARAC"/>
    <property type="match status" value="1"/>
</dbReference>
<evidence type="ECO:0000256" key="4">
    <source>
        <dbReference type="ARBA" id="ARBA00023163"/>
    </source>
</evidence>
<dbReference type="SMART" id="SM00448">
    <property type="entry name" value="REC"/>
    <property type="match status" value="1"/>
</dbReference>
<reference evidence="9" key="1">
    <citation type="submission" date="2020-08" db="EMBL/GenBank/DDBJ databases">
        <title>Genome public.</title>
        <authorList>
            <person name="Liu C."/>
            <person name="Sun Q."/>
        </authorList>
    </citation>
    <scope>NUCLEOTIDE SEQUENCE</scope>
    <source>
        <strain evidence="9">NSJ-64</strain>
    </source>
</reference>
<feature type="modified residue" description="4-aspartylphosphate" evidence="6">
    <location>
        <position position="54"/>
    </location>
</feature>
<dbReference type="Gene3D" id="1.10.10.60">
    <property type="entry name" value="Homeodomain-like"/>
    <property type="match status" value="2"/>
</dbReference>
<feature type="domain" description="HTH araC/xylS-type" evidence="7">
    <location>
        <begin position="429"/>
        <end position="527"/>
    </location>
</feature>
<dbReference type="EMBL" id="JACRTD010000008">
    <property type="protein sequence ID" value="MBC8586113.1"/>
    <property type="molecule type" value="Genomic_DNA"/>
</dbReference>
<evidence type="ECO:0000256" key="5">
    <source>
        <dbReference type="ARBA" id="ARBA00024867"/>
    </source>
</evidence>
<dbReference type="InterPro" id="IPR020449">
    <property type="entry name" value="Tscrpt_reg_AraC-type_HTH"/>
</dbReference>
<keyword evidence="6" id="KW-0597">Phosphoprotein</keyword>
<evidence type="ECO:0000256" key="2">
    <source>
        <dbReference type="ARBA" id="ARBA00023015"/>
    </source>
</evidence>
<dbReference type="InterPro" id="IPR018062">
    <property type="entry name" value="HTH_AraC-typ_CS"/>
</dbReference>
<dbReference type="InterPro" id="IPR001789">
    <property type="entry name" value="Sig_transdc_resp-reg_receiver"/>
</dbReference>
<evidence type="ECO:0000256" key="1">
    <source>
        <dbReference type="ARBA" id="ARBA00018672"/>
    </source>
</evidence>
<protein>
    <recommendedName>
        <fullName evidence="1">Stage 0 sporulation protein A homolog</fullName>
    </recommendedName>
</protein>
<dbReference type="InterPro" id="IPR018060">
    <property type="entry name" value="HTH_AraC"/>
</dbReference>
<dbReference type="CDD" id="cd17536">
    <property type="entry name" value="REC_YesN-like"/>
    <property type="match status" value="1"/>
</dbReference>
<dbReference type="RefSeq" id="WP_262395834.1">
    <property type="nucleotide sequence ID" value="NZ_JACRTD010000008.1"/>
</dbReference>
<dbReference type="AlphaFoldDB" id="A0A926EMC9"/>
<evidence type="ECO:0000259" key="7">
    <source>
        <dbReference type="PROSITE" id="PS01124"/>
    </source>
</evidence>
<proteinExistence type="predicted"/>
<dbReference type="PRINTS" id="PR00032">
    <property type="entry name" value="HTHARAC"/>
</dbReference>
<dbReference type="Proteomes" id="UP000623678">
    <property type="component" value="Unassembled WGS sequence"/>
</dbReference>
<organism evidence="9 10">
    <name type="scientific">Youxingia wuxianensis</name>
    <dbReference type="NCBI Taxonomy" id="2763678"/>
    <lineage>
        <taxon>Bacteria</taxon>
        <taxon>Bacillati</taxon>
        <taxon>Bacillota</taxon>
        <taxon>Clostridia</taxon>
        <taxon>Eubacteriales</taxon>
        <taxon>Oscillospiraceae</taxon>
        <taxon>Youxingia</taxon>
    </lineage>
</organism>
<keyword evidence="2" id="KW-0805">Transcription regulation</keyword>
<feature type="domain" description="Response regulatory" evidence="8">
    <location>
        <begin position="2"/>
        <end position="119"/>
    </location>
</feature>
<dbReference type="PROSITE" id="PS00041">
    <property type="entry name" value="HTH_ARAC_FAMILY_1"/>
    <property type="match status" value="1"/>
</dbReference>
<dbReference type="PANTHER" id="PTHR43280">
    <property type="entry name" value="ARAC-FAMILY TRANSCRIPTIONAL REGULATOR"/>
    <property type="match status" value="1"/>
</dbReference>
<evidence type="ECO:0000259" key="8">
    <source>
        <dbReference type="PROSITE" id="PS50110"/>
    </source>
</evidence>
<keyword evidence="10" id="KW-1185">Reference proteome</keyword>
<dbReference type="PROSITE" id="PS50110">
    <property type="entry name" value="RESPONSE_REGULATORY"/>
    <property type="match status" value="1"/>
</dbReference>
<comment type="function">
    <text evidence="5">May play the central regulatory role in sporulation. It may be an element of the effector pathway responsible for the activation of sporulation genes in response to nutritional stress. Spo0A may act in concert with spo0H (a sigma factor) to control the expression of some genes that are critical to the sporulation process.</text>
</comment>
<evidence type="ECO:0000313" key="10">
    <source>
        <dbReference type="Proteomes" id="UP000623678"/>
    </source>
</evidence>
<keyword evidence="3" id="KW-0238">DNA-binding</keyword>
<evidence type="ECO:0000256" key="6">
    <source>
        <dbReference type="PROSITE-ProRule" id="PRU00169"/>
    </source>
</evidence>
<evidence type="ECO:0000256" key="3">
    <source>
        <dbReference type="ARBA" id="ARBA00023125"/>
    </source>
</evidence>
<name>A0A926EMC9_9FIRM</name>
<dbReference type="InterPro" id="IPR011006">
    <property type="entry name" value="CheY-like_superfamily"/>
</dbReference>
<dbReference type="PANTHER" id="PTHR43280:SF2">
    <property type="entry name" value="HTH-TYPE TRANSCRIPTIONAL REGULATOR EXSA"/>
    <property type="match status" value="1"/>
</dbReference>
<accession>A0A926EMC9</accession>
<dbReference type="GO" id="GO:0000160">
    <property type="term" value="P:phosphorelay signal transduction system"/>
    <property type="evidence" value="ECO:0007669"/>
    <property type="project" value="InterPro"/>
</dbReference>
<dbReference type="GO" id="GO:0043565">
    <property type="term" value="F:sequence-specific DNA binding"/>
    <property type="evidence" value="ECO:0007669"/>
    <property type="project" value="InterPro"/>
</dbReference>
<evidence type="ECO:0000313" key="9">
    <source>
        <dbReference type="EMBL" id="MBC8586113.1"/>
    </source>
</evidence>
<dbReference type="InterPro" id="IPR009057">
    <property type="entry name" value="Homeodomain-like_sf"/>
</dbReference>
<dbReference type="SUPFAM" id="SSF46689">
    <property type="entry name" value="Homeodomain-like"/>
    <property type="match status" value="1"/>
</dbReference>
<dbReference type="Pfam" id="PF12833">
    <property type="entry name" value="HTH_18"/>
    <property type="match status" value="1"/>
</dbReference>
<gene>
    <name evidence="9" type="ORF">H8705_11015</name>
</gene>
<comment type="caution">
    <text evidence="9">The sequence shown here is derived from an EMBL/GenBank/DDBJ whole genome shotgun (WGS) entry which is preliminary data.</text>
</comment>